<evidence type="ECO:0000313" key="3">
    <source>
        <dbReference type="Proteomes" id="UP000318478"/>
    </source>
</evidence>
<comment type="caution">
    <text evidence="2">The sequence shown here is derived from an EMBL/GenBank/DDBJ whole genome shotgun (WGS) entry which is preliminary data.</text>
</comment>
<dbReference type="RefSeq" id="WP_146583911.1">
    <property type="nucleotide sequence ID" value="NZ_SJPO01000001.1"/>
</dbReference>
<sequence length="159" mass="17230">MHLLGIGLAAAVGMLFYHQEVEADGPSLHAALAEPQLGVAFLVFSLFGAALAYWLATAKVGDFGFARHWRAPSDTYLFPLVLVGLLFYQLLGFALGMAAVGVFHDRSSFWAAGGMSLVLAGLVVGIRRRRRMPKGWGWPLPWGLRQECRNGDSEGPADD</sequence>
<keyword evidence="1" id="KW-1133">Transmembrane helix</keyword>
<dbReference type="Proteomes" id="UP000318478">
    <property type="component" value="Unassembled WGS sequence"/>
</dbReference>
<dbReference type="AlphaFoldDB" id="A0A5C5ZFP2"/>
<feature type="transmembrane region" description="Helical" evidence="1">
    <location>
        <begin position="109"/>
        <end position="126"/>
    </location>
</feature>
<proteinExistence type="predicted"/>
<accession>A0A5C5ZFP2</accession>
<dbReference type="EMBL" id="SJPO01000001">
    <property type="protein sequence ID" value="TWT85661.1"/>
    <property type="molecule type" value="Genomic_DNA"/>
</dbReference>
<feature type="transmembrane region" description="Helical" evidence="1">
    <location>
        <begin position="39"/>
        <end position="56"/>
    </location>
</feature>
<reference evidence="2 3" key="1">
    <citation type="submission" date="2019-02" db="EMBL/GenBank/DDBJ databases">
        <title>Deep-cultivation of Planctomycetes and their phenomic and genomic characterization uncovers novel biology.</title>
        <authorList>
            <person name="Wiegand S."/>
            <person name="Jogler M."/>
            <person name="Boedeker C."/>
            <person name="Pinto D."/>
            <person name="Vollmers J."/>
            <person name="Rivas-Marin E."/>
            <person name="Kohn T."/>
            <person name="Peeters S.H."/>
            <person name="Heuer A."/>
            <person name="Rast P."/>
            <person name="Oberbeckmann S."/>
            <person name="Bunk B."/>
            <person name="Jeske O."/>
            <person name="Meyerdierks A."/>
            <person name="Storesund J.E."/>
            <person name="Kallscheuer N."/>
            <person name="Luecker S."/>
            <person name="Lage O.M."/>
            <person name="Pohl T."/>
            <person name="Merkel B.J."/>
            <person name="Hornburger P."/>
            <person name="Mueller R.-W."/>
            <person name="Bruemmer F."/>
            <person name="Labrenz M."/>
            <person name="Spormann A.M."/>
            <person name="Op Den Camp H."/>
            <person name="Overmann J."/>
            <person name="Amann R."/>
            <person name="Jetten M.S.M."/>
            <person name="Mascher T."/>
            <person name="Medema M.H."/>
            <person name="Devos D.P."/>
            <person name="Kaster A.-K."/>
            <person name="Ovreas L."/>
            <person name="Rohde M."/>
            <person name="Galperin M.Y."/>
            <person name="Jogler C."/>
        </authorList>
    </citation>
    <scope>NUCLEOTIDE SEQUENCE [LARGE SCALE GENOMIC DNA]</scope>
    <source>
        <strain evidence="2 3">Pla123a</strain>
    </source>
</reference>
<feature type="transmembrane region" description="Helical" evidence="1">
    <location>
        <begin position="77"/>
        <end position="103"/>
    </location>
</feature>
<name>A0A5C5ZFP2_9BACT</name>
<evidence type="ECO:0000256" key="1">
    <source>
        <dbReference type="SAM" id="Phobius"/>
    </source>
</evidence>
<organism evidence="2 3">
    <name type="scientific">Posidoniimonas polymericola</name>
    <dbReference type="NCBI Taxonomy" id="2528002"/>
    <lineage>
        <taxon>Bacteria</taxon>
        <taxon>Pseudomonadati</taxon>
        <taxon>Planctomycetota</taxon>
        <taxon>Planctomycetia</taxon>
        <taxon>Pirellulales</taxon>
        <taxon>Lacipirellulaceae</taxon>
        <taxon>Posidoniimonas</taxon>
    </lineage>
</organism>
<keyword evidence="1" id="KW-0812">Transmembrane</keyword>
<keyword evidence="3" id="KW-1185">Reference proteome</keyword>
<keyword evidence="1" id="KW-0472">Membrane</keyword>
<protein>
    <submittedName>
        <fullName evidence="2">Uncharacterized protein</fullName>
    </submittedName>
</protein>
<gene>
    <name evidence="2" type="ORF">Pla123a_04680</name>
</gene>
<evidence type="ECO:0000313" key="2">
    <source>
        <dbReference type="EMBL" id="TWT85661.1"/>
    </source>
</evidence>